<gene>
    <name evidence="1" type="ORF">ARMGADRAFT_1037767</name>
</gene>
<evidence type="ECO:0000313" key="2">
    <source>
        <dbReference type="Proteomes" id="UP000217790"/>
    </source>
</evidence>
<name>A0A2H3CKN6_ARMGA</name>
<dbReference type="EMBL" id="KZ293705">
    <property type="protein sequence ID" value="PBK83595.1"/>
    <property type="molecule type" value="Genomic_DNA"/>
</dbReference>
<reference evidence="2" key="1">
    <citation type="journal article" date="2017" name="Nat. Ecol. Evol.">
        <title>Genome expansion and lineage-specific genetic innovations in the forest pathogenic fungi Armillaria.</title>
        <authorList>
            <person name="Sipos G."/>
            <person name="Prasanna A.N."/>
            <person name="Walter M.C."/>
            <person name="O'Connor E."/>
            <person name="Balint B."/>
            <person name="Krizsan K."/>
            <person name="Kiss B."/>
            <person name="Hess J."/>
            <person name="Varga T."/>
            <person name="Slot J."/>
            <person name="Riley R."/>
            <person name="Boka B."/>
            <person name="Rigling D."/>
            <person name="Barry K."/>
            <person name="Lee J."/>
            <person name="Mihaltcheva S."/>
            <person name="LaButti K."/>
            <person name="Lipzen A."/>
            <person name="Waldron R."/>
            <person name="Moloney N.M."/>
            <person name="Sperisen C."/>
            <person name="Kredics L."/>
            <person name="Vagvoelgyi C."/>
            <person name="Patrignani A."/>
            <person name="Fitzpatrick D."/>
            <person name="Nagy I."/>
            <person name="Doyle S."/>
            <person name="Anderson J.B."/>
            <person name="Grigoriev I.V."/>
            <person name="Gueldener U."/>
            <person name="Muensterkoetter M."/>
            <person name="Nagy L.G."/>
        </authorList>
    </citation>
    <scope>NUCLEOTIDE SEQUENCE [LARGE SCALE GENOMIC DNA]</scope>
    <source>
        <strain evidence="2">Ar21-2</strain>
    </source>
</reference>
<proteinExistence type="predicted"/>
<dbReference type="Proteomes" id="UP000217790">
    <property type="component" value="Unassembled WGS sequence"/>
</dbReference>
<keyword evidence="2" id="KW-1185">Reference proteome</keyword>
<dbReference type="AlphaFoldDB" id="A0A2H3CKN6"/>
<dbReference type="InParanoid" id="A0A2H3CKN6"/>
<protein>
    <submittedName>
        <fullName evidence="1">Uncharacterized protein</fullName>
    </submittedName>
</protein>
<dbReference type="OrthoDB" id="3219396at2759"/>
<evidence type="ECO:0000313" key="1">
    <source>
        <dbReference type="EMBL" id="PBK83595.1"/>
    </source>
</evidence>
<organism evidence="1 2">
    <name type="scientific">Armillaria gallica</name>
    <name type="common">Bulbous honey fungus</name>
    <name type="synonym">Armillaria bulbosa</name>
    <dbReference type="NCBI Taxonomy" id="47427"/>
    <lineage>
        <taxon>Eukaryota</taxon>
        <taxon>Fungi</taxon>
        <taxon>Dikarya</taxon>
        <taxon>Basidiomycota</taxon>
        <taxon>Agaricomycotina</taxon>
        <taxon>Agaricomycetes</taxon>
        <taxon>Agaricomycetidae</taxon>
        <taxon>Agaricales</taxon>
        <taxon>Marasmiineae</taxon>
        <taxon>Physalacriaceae</taxon>
        <taxon>Armillaria</taxon>
    </lineage>
</organism>
<sequence length="230" mass="25953">MIVNFDTQCATHITCTDIGPGQKILALRILAAQAHVLVVQAHADGDRIELYAIPQASAQHATFPLWHHLASVLGGRVDATYISDIIYLTHTNVIATVNLQFQHDLTVTLEYDLNGPAISKAIPITGCLRILPGVYHPIAYVTEAFDRTEVPKITSWWQGYNTRNMDYAQHLFTGPQMACPLPAKEWDWLNSLTQKYLKEELEKGTQNLLWDEGSGRMCIAHEMFYIHKLR</sequence>
<accession>A0A2H3CKN6</accession>